<reference evidence="1 2" key="1">
    <citation type="submission" date="2020-08" db="EMBL/GenBank/DDBJ databases">
        <title>Sequencing the genomes of 1000 actinobacteria strains.</title>
        <authorList>
            <person name="Klenk H.-P."/>
        </authorList>
    </citation>
    <scope>NUCLEOTIDE SEQUENCE [LARGE SCALE GENOMIC DNA]</scope>
    <source>
        <strain evidence="1 2">DSM 105369</strain>
    </source>
</reference>
<gene>
    <name evidence="1" type="ORF">FHU39_004616</name>
</gene>
<proteinExistence type="predicted"/>
<sequence length="77" mass="8378">MSDQREPEPLDVAGLYLDLTAEVPRPGTCPDCDSVNIVHRTGDPNEFVLETQHDASCPVYRGVVVWRRGDGQGGDAP</sequence>
<evidence type="ECO:0000313" key="2">
    <source>
        <dbReference type="Proteomes" id="UP000559182"/>
    </source>
</evidence>
<organism evidence="1 2">
    <name type="scientific">Flexivirga oryzae</name>
    <dbReference type="NCBI Taxonomy" id="1794944"/>
    <lineage>
        <taxon>Bacteria</taxon>
        <taxon>Bacillati</taxon>
        <taxon>Actinomycetota</taxon>
        <taxon>Actinomycetes</taxon>
        <taxon>Micrococcales</taxon>
        <taxon>Dermacoccaceae</taxon>
        <taxon>Flexivirga</taxon>
    </lineage>
</organism>
<keyword evidence="2" id="KW-1185">Reference proteome</keyword>
<accession>A0A839N9Y9</accession>
<dbReference type="RefSeq" id="WP_183323010.1">
    <property type="nucleotide sequence ID" value="NZ_JACHVQ010000006.1"/>
</dbReference>
<name>A0A839N9Y9_9MICO</name>
<comment type="caution">
    <text evidence="1">The sequence shown here is derived from an EMBL/GenBank/DDBJ whole genome shotgun (WGS) entry which is preliminary data.</text>
</comment>
<dbReference type="Proteomes" id="UP000559182">
    <property type="component" value="Unassembled WGS sequence"/>
</dbReference>
<dbReference type="AlphaFoldDB" id="A0A839N9Y9"/>
<dbReference type="EMBL" id="JACHVQ010000006">
    <property type="protein sequence ID" value="MBB2894570.1"/>
    <property type="molecule type" value="Genomic_DNA"/>
</dbReference>
<evidence type="ECO:0000313" key="1">
    <source>
        <dbReference type="EMBL" id="MBB2894570.1"/>
    </source>
</evidence>
<protein>
    <submittedName>
        <fullName evidence="1">Uncharacterized protein</fullName>
    </submittedName>
</protein>